<organism evidence="7">
    <name type="scientific">Amphimedon queenslandica</name>
    <name type="common">Sponge</name>
    <dbReference type="NCBI Taxonomy" id="400682"/>
    <lineage>
        <taxon>Eukaryota</taxon>
        <taxon>Metazoa</taxon>
        <taxon>Porifera</taxon>
        <taxon>Demospongiae</taxon>
        <taxon>Heteroscleromorpha</taxon>
        <taxon>Haplosclerida</taxon>
        <taxon>Niphatidae</taxon>
        <taxon>Amphimedon</taxon>
    </lineage>
</organism>
<proteinExistence type="predicted"/>
<evidence type="ECO:0000256" key="1">
    <source>
        <dbReference type="ARBA" id="ARBA00004123"/>
    </source>
</evidence>
<dbReference type="InterPro" id="IPR052035">
    <property type="entry name" value="ZnF_BED_domain_contain"/>
</dbReference>
<keyword evidence="2" id="KW-0479">Metal-binding</keyword>
<evidence type="ECO:0008006" key="8">
    <source>
        <dbReference type="Google" id="ProtNLM"/>
    </source>
</evidence>
<dbReference type="SUPFAM" id="SSF53098">
    <property type="entry name" value="Ribonuclease H-like"/>
    <property type="match status" value="1"/>
</dbReference>
<dbReference type="AlphaFoldDB" id="A0A1X7SHK7"/>
<evidence type="ECO:0000256" key="6">
    <source>
        <dbReference type="SAM" id="MobiDB-lite"/>
    </source>
</evidence>
<evidence type="ECO:0000256" key="2">
    <source>
        <dbReference type="ARBA" id="ARBA00022723"/>
    </source>
</evidence>
<dbReference type="InParanoid" id="A0A1X7SHK7"/>
<feature type="region of interest" description="Disordered" evidence="6">
    <location>
        <begin position="168"/>
        <end position="201"/>
    </location>
</feature>
<accession>A0A1X7SHK7</accession>
<name>A0A1X7SHK7_AMPQE</name>
<dbReference type="eggNOG" id="KOG1121">
    <property type="taxonomic scope" value="Eukaryota"/>
</dbReference>
<dbReference type="PANTHER" id="PTHR46481">
    <property type="entry name" value="ZINC FINGER BED DOMAIN-CONTAINING PROTEIN 4"/>
    <property type="match status" value="1"/>
</dbReference>
<evidence type="ECO:0000256" key="4">
    <source>
        <dbReference type="ARBA" id="ARBA00022833"/>
    </source>
</evidence>
<dbReference type="OrthoDB" id="10046233at2759"/>
<dbReference type="STRING" id="400682.A0A1X7SHK7"/>
<reference evidence="7" key="1">
    <citation type="submission" date="2017-05" db="UniProtKB">
        <authorList>
            <consortium name="EnsemblMetazoa"/>
        </authorList>
    </citation>
    <scope>IDENTIFICATION</scope>
</reference>
<evidence type="ECO:0000256" key="5">
    <source>
        <dbReference type="ARBA" id="ARBA00023242"/>
    </source>
</evidence>
<evidence type="ECO:0000256" key="3">
    <source>
        <dbReference type="ARBA" id="ARBA00022771"/>
    </source>
</evidence>
<dbReference type="OMA" id="NIRHEYE"/>
<keyword evidence="4" id="KW-0862">Zinc</keyword>
<comment type="subcellular location">
    <subcellularLocation>
        <location evidence="1">Nucleus</location>
    </subcellularLocation>
</comment>
<dbReference type="InterPro" id="IPR012337">
    <property type="entry name" value="RNaseH-like_sf"/>
</dbReference>
<evidence type="ECO:0000313" key="7">
    <source>
        <dbReference type="EnsemblMetazoa" id="Aqu2.1.01538_001"/>
    </source>
</evidence>
<protein>
    <recommendedName>
        <fullName evidence="8">DUF659 domain-containing protein</fullName>
    </recommendedName>
</protein>
<keyword evidence="3" id="KW-0863">Zinc-finger</keyword>
<feature type="compositionally biased region" description="Acidic residues" evidence="6">
    <location>
        <begin position="175"/>
        <end position="188"/>
    </location>
</feature>
<dbReference type="GO" id="GO:0008270">
    <property type="term" value="F:zinc ion binding"/>
    <property type="evidence" value="ECO:0007669"/>
    <property type="project" value="UniProtKB-KW"/>
</dbReference>
<dbReference type="EnsemblMetazoa" id="Aqu2.1.01538_001">
    <property type="protein sequence ID" value="Aqu2.1.01538_001"/>
    <property type="gene ID" value="Aqu2.1.01538"/>
</dbReference>
<keyword evidence="5" id="KW-0539">Nucleus</keyword>
<dbReference type="GO" id="GO:0005634">
    <property type="term" value="C:nucleus"/>
    <property type="evidence" value="ECO:0007669"/>
    <property type="project" value="UniProtKB-SubCell"/>
</dbReference>
<dbReference type="PANTHER" id="PTHR46481:SF10">
    <property type="entry name" value="ZINC FINGER BED DOMAIN-CONTAINING PROTEIN 39"/>
    <property type="match status" value="1"/>
</dbReference>
<dbReference type="SUPFAM" id="SSF140996">
    <property type="entry name" value="Hermes dimerisation domain"/>
    <property type="match status" value="1"/>
</dbReference>
<sequence length="201" mass="22970">MAEAAEPKKKLPSILDNYILPENLEAEDLLPLSTVESISFRALLSSLDPRYSVPSRKHLSSVLIRDRCSELYDSVKEHLKDVKELSLTMDIWSNRQMRSYTGITAHYISNWKLQSLMLSCNRFKGSHTGEKIFQEYEDTVTYFGISSKVRHVVTDHASNMLKAFHLPGYEGDRDSSDDEEEEEEEDIQDSCSPNYTTSAAH</sequence>